<evidence type="ECO:0000313" key="2">
    <source>
        <dbReference type="Proteomes" id="UP000028703"/>
    </source>
</evidence>
<proteinExistence type="predicted"/>
<protein>
    <submittedName>
        <fullName evidence="1">Uncharacterized protein</fullName>
    </submittedName>
</protein>
<organism evidence="1 2">
    <name type="scientific">Chryseobacterium luteum</name>
    <dbReference type="NCBI Taxonomy" id="421531"/>
    <lineage>
        <taxon>Bacteria</taxon>
        <taxon>Pseudomonadati</taxon>
        <taxon>Bacteroidota</taxon>
        <taxon>Flavobacteriia</taxon>
        <taxon>Flavobacteriales</taxon>
        <taxon>Weeksellaceae</taxon>
        <taxon>Chryseobacterium group</taxon>
        <taxon>Chryseobacterium</taxon>
    </lineage>
</organism>
<evidence type="ECO:0000313" key="1">
    <source>
        <dbReference type="EMBL" id="KFF02793.1"/>
    </source>
</evidence>
<dbReference type="RefSeq" id="WP_034705433.1">
    <property type="nucleotide sequence ID" value="NZ_JPRO01000010.1"/>
</dbReference>
<reference evidence="1 2" key="1">
    <citation type="submission" date="2014-07" db="EMBL/GenBank/DDBJ databases">
        <title>Genome of Chryseobacterium luteum DSM 18605.</title>
        <authorList>
            <person name="Stropko S.J."/>
            <person name="Pipes S.E."/>
            <person name="Newman J.D."/>
        </authorList>
    </citation>
    <scope>NUCLEOTIDE SEQUENCE [LARGE SCALE GENOMIC DNA]</scope>
    <source>
        <strain evidence="1 2">DSM 18605</strain>
    </source>
</reference>
<dbReference type="eggNOG" id="ENOG5032SH0">
    <property type="taxonomic scope" value="Bacteria"/>
</dbReference>
<dbReference type="Proteomes" id="UP000028703">
    <property type="component" value="Unassembled WGS sequence"/>
</dbReference>
<dbReference type="OrthoDB" id="5194528at2"/>
<dbReference type="AlphaFoldDB" id="A0A085ZEC9"/>
<gene>
    <name evidence="1" type="ORF">IX38_12540</name>
</gene>
<name>A0A085ZEC9_9FLAO</name>
<dbReference type="EMBL" id="JPRO01000010">
    <property type="protein sequence ID" value="KFF02793.1"/>
    <property type="molecule type" value="Genomic_DNA"/>
</dbReference>
<accession>A0A085ZEC9</accession>
<comment type="caution">
    <text evidence="1">The sequence shown here is derived from an EMBL/GenBank/DDBJ whole genome shotgun (WGS) entry which is preliminary data.</text>
</comment>
<sequence>MKEKTDKTDKMLFIEKYLVSQDGNFFYDNFYDNDIDAIAMWIDWREEDENIITYCEDILQTNVLSVKTNNADNERGFETIINYKSQETLIPYKGAGADRDTTLITLNQVLQPEFEIRICKESLGNDTLCFLPLSQEKWLFLDTKYPGQVIEKFEIITPNAKMFI</sequence>
<keyword evidence="2" id="KW-1185">Reference proteome</keyword>